<dbReference type="Proteomes" id="UP000800036">
    <property type="component" value="Unassembled WGS sequence"/>
</dbReference>
<dbReference type="EC" id="2.7.11.1" evidence="1"/>
<keyword evidence="4 9" id="KW-0547">Nucleotide-binding</keyword>
<feature type="domain" description="Protein kinase" evidence="10">
    <location>
        <begin position="53"/>
        <end position="449"/>
    </location>
</feature>
<accession>A0A6A5UYC1</accession>
<evidence type="ECO:0000256" key="8">
    <source>
        <dbReference type="ARBA" id="ARBA00048679"/>
    </source>
</evidence>
<dbReference type="PANTHER" id="PTHR47634:SF9">
    <property type="entry name" value="PROTEIN KINASE DOMAIN-CONTAINING PROTEIN-RELATED"/>
    <property type="match status" value="1"/>
</dbReference>
<evidence type="ECO:0000256" key="1">
    <source>
        <dbReference type="ARBA" id="ARBA00012513"/>
    </source>
</evidence>
<dbReference type="EMBL" id="ML976706">
    <property type="protein sequence ID" value="KAF1969744.1"/>
    <property type="molecule type" value="Genomic_DNA"/>
</dbReference>
<dbReference type="PROSITE" id="PS00107">
    <property type="entry name" value="PROTEIN_KINASE_ATP"/>
    <property type="match status" value="1"/>
</dbReference>
<keyword evidence="3" id="KW-0808">Transferase</keyword>
<dbReference type="PANTHER" id="PTHR47634">
    <property type="entry name" value="PROTEIN KINASE DOMAIN-CONTAINING PROTEIN-RELATED"/>
    <property type="match status" value="1"/>
</dbReference>
<dbReference type="Gene3D" id="3.30.200.20">
    <property type="entry name" value="Phosphorylase Kinase, domain 1"/>
    <property type="match status" value="1"/>
</dbReference>
<keyword evidence="2" id="KW-0723">Serine/threonine-protein kinase</keyword>
<evidence type="ECO:0000313" key="12">
    <source>
        <dbReference type="Proteomes" id="UP000800036"/>
    </source>
</evidence>
<dbReference type="GO" id="GO:0005634">
    <property type="term" value="C:nucleus"/>
    <property type="evidence" value="ECO:0007669"/>
    <property type="project" value="TreeGrafter"/>
</dbReference>
<dbReference type="PROSITE" id="PS50011">
    <property type="entry name" value="PROTEIN_KINASE_DOM"/>
    <property type="match status" value="1"/>
</dbReference>
<dbReference type="SUPFAM" id="SSF56112">
    <property type="entry name" value="Protein kinase-like (PK-like)"/>
    <property type="match status" value="1"/>
</dbReference>
<dbReference type="AlphaFoldDB" id="A0A6A5UYC1"/>
<protein>
    <recommendedName>
        <fullName evidence="1">non-specific serine/threonine protein kinase</fullName>
        <ecNumber evidence="1">2.7.11.1</ecNumber>
    </recommendedName>
</protein>
<dbReference type="Gene3D" id="1.10.510.10">
    <property type="entry name" value="Transferase(Phosphotransferase) domain 1"/>
    <property type="match status" value="1"/>
</dbReference>
<dbReference type="InterPro" id="IPR000719">
    <property type="entry name" value="Prot_kinase_dom"/>
</dbReference>
<keyword evidence="12" id="KW-1185">Reference proteome</keyword>
<proteinExistence type="predicted"/>
<dbReference type="OrthoDB" id="5979581at2759"/>
<reference evidence="11" key="1">
    <citation type="journal article" date="2020" name="Stud. Mycol.">
        <title>101 Dothideomycetes genomes: a test case for predicting lifestyles and emergence of pathogens.</title>
        <authorList>
            <person name="Haridas S."/>
            <person name="Albert R."/>
            <person name="Binder M."/>
            <person name="Bloem J."/>
            <person name="Labutti K."/>
            <person name="Salamov A."/>
            <person name="Andreopoulos B."/>
            <person name="Baker S."/>
            <person name="Barry K."/>
            <person name="Bills G."/>
            <person name="Bluhm B."/>
            <person name="Cannon C."/>
            <person name="Castanera R."/>
            <person name="Culley D."/>
            <person name="Daum C."/>
            <person name="Ezra D."/>
            <person name="Gonzalez J."/>
            <person name="Henrissat B."/>
            <person name="Kuo A."/>
            <person name="Liang C."/>
            <person name="Lipzen A."/>
            <person name="Lutzoni F."/>
            <person name="Magnuson J."/>
            <person name="Mondo S."/>
            <person name="Nolan M."/>
            <person name="Ohm R."/>
            <person name="Pangilinan J."/>
            <person name="Park H.-J."/>
            <person name="Ramirez L."/>
            <person name="Alfaro M."/>
            <person name="Sun H."/>
            <person name="Tritt A."/>
            <person name="Yoshinaga Y."/>
            <person name="Zwiers L.-H."/>
            <person name="Turgeon B."/>
            <person name="Goodwin S."/>
            <person name="Spatafora J."/>
            <person name="Crous P."/>
            <person name="Grigoriev I."/>
        </authorList>
    </citation>
    <scope>NUCLEOTIDE SEQUENCE</scope>
    <source>
        <strain evidence="11">CBS 107.79</strain>
    </source>
</reference>
<dbReference type="InterPro" id="IPR011009">
    <property type="entry name" value="Kinase-like_dom_sf"/>
</dbReference>
<dbReference type="InterPro" id="IPR051334">
    <property type="entry name" value="SRPK"/>
</dbReference>
<evidence type="ECO:0000256" key="9">
    <source>
        <dbReference type="PROSITE-ProRule" id="PRU10141"/>
    </source>
</evidence>
<evidence type="ECO:0000256" key="5">
    <source>
        <dbReference type="ARBA" id="ARBA00022777"/>
    </source>
</evidence>
<dbReference type="SMART" id="SM00220">
    <property type="entry name" value="S_TKc"/>
    <property type="match status" value="1"/>
</dbReference>
<organism evidence="11 12">
    <name type="scientific">Bimuria novae-zelandiae CBS 107.79</name>
    <dbReference type="NCBI Taxonomy" id="1447943"/>
    <lineage>
        <taxon>Eukaryota</taxon>
        <taxon>Fungi</taxon>
        <taxon>Dikarya</taxon>
        <taxon>Ascomycota</taxon>
        <taxon>Pezizomycotina</taxon>
        <taxon>Dothideomycetes</taxon>
        <taxon>Pleosporomycetidae</taxon>
        <taxon>Pleosporales</taxon>
        <taxon>Massarineae</taxon>
        <taxon>Didymosphaeriaceae</taxon>
        <taxon>Bimuria</taxon>
    </lineage>
</organism>
<evidence type="ECO:0000256" key="4">
    <source>
        <dbReference type="ARBA" id="ARBA00022741"/>
    </source>
</evidence>
<evidence type="ECO:0000256" key="3">
    <source>
        <dbReference type="ARBA" id="ARBA00022679"/>
    </source>
</evidence>
<dbReference type="GO" id="GO:0004674">
    <property type="term" value="F:protein serine/threonine kinase activity"/>
    <property type="evidence" value="ECO:0007669"/>
    <property type="project" value="UniProtKB-KW"/>
</dbReference>
<dbReference type="GO" id="GO:0005524">
    <property type="term" value="F:ATP binding"/>
    <property type="evidence" value="ECO:0007669"/>
    <property type="project" value="UniProtKB-UniRule"/>
</dbReference>
<evidence type="ECO:0000259" key="10">
    <source>
        <dbReference type="PROSITE" id="PS50011"/>
    </source>
</evidence>
<evidence type="ECO:0000256" key="7">
    <source>
        <dbReference type="ARBA" id="ARBA00047899"/>
    </source>
</evidence>
<keyword evidence="5 11" id="KW-0418">Kinase</keyword>
<sequence>MTSPPATPPTELPPDPQSWRFKDSGAPCEWAKEYRPGGFHPVNLGDTFRDGKYKVIRKLGDGLFSTVWLVVNTGTPRYVVLKIMVAKAPTTNTELRILNYLSKVAPRDIRAQHVTVLLDTFHHQGINGKHQCLVFEPMGATAASLVEELPENKPKMYGKRQRYLKRMAKNTLLHALRGLAFLYQNGVVHGDVQSGNLLFSIEDISSVGEDNLKQDEASIAIPLHRVDGKADRWAPKILYLKQPLYDRMQRGPELCVKLSDLGLGELPTKSLPKNVKILYSNRMPVAFWLTDPPRDTVTPISLRAPELILHQPFGCGIDMWSFGCLMFEFLTGRTLFAVGMLGNDQKEQDDADDDHLFQFNDVIRPLPDSIMAAWPRASKCYKTNRQRLQPYSNDEPYIHQSLEVLLAEHRPTEIDNGESAVLWSLMQQILEYDPAKRPSAVDLLKHPWFSE</sequence>
<evidence type="ECO:0000256" key="6">
    <source>
        <dbReference type="ARBA" id="ARBA00022840"/>
    </source>
</evidence>
<dbReference type="InterPro" id="IPR017441">
    <property type="entry name" value="Protein_kinase_ATP_BS"/>
</dbReference>
<name>A0A6A5UYC1_9PLEO</name>
<evidence type="ECO:0000313" key="11">
    <source>
        <dbReference type="EMBL" id="KAF1969744.1"/>
    </source>
</evidence>
<dbReference type="GO" id="GO:0000245">
    <property type="term" value="P:spliceosomal complex assembly"/>
    <property type="evidence" value="ECO:0007669"/>
    <property type="project" value="TreeGrafter"/>
</dbReference>
<comment type="catalytic activity">
    <reaction evidence="7">
        <text>L-threonyl-[protein] + ATP = O-phospho-L-threonyl-[protein] + ADP + H(+)</text>
        <dbReference type="Rhea" id="RHEA:46608"/>
        <dbReference type="Rhea" id="RHEA-COMP:11060"/>
        <dbReference type="Rhea" id="RHEA-COMP:11605"/>
        <dbReference type="ChEBI" id="CHEBI:15378"/>
        <dbReference type="ChEBI" id="CHEBI:30013"/>
        <dbReference type="ChEBI" id="CHEBI:30616"/>
        <dbReference type="ChEBI" id="CHEBI:61977"/>
        <dbReference type="ChEBI" id="CHEBI:456216"/>
        <dbReference type="EC" id="2.7.11.1"/>
    </reaction>
</comment>
<evidence type="ECO:0000256" key="2">
    <source>
        <dbReference type="ARBA" id="ARBA00022527"/>
    </source>
</evidence>
<dbReference type="GO" id="GO:0005737">
    <property type="term" value="C:cytoplasm"/>
    <property type="evidence" value="ECO:0007669"/>
    <property type="project" value="TreeGrafter"/>
</dbReference>
<dbReference type="Pfam" id="PF00069">
    <property type="entry name" value="Pkinase"/>
    <property type="match status" value="2"/>
</dbReference>
<dbReference type="GO" id="GO:0050684">
    <property type="term" value="P:regulation of mRNA processing"/>
    <property type="evidence" value="ECO:0007669"/>
    <property type="project" value="TreeGrafter"/>
</dbReference>
<keyword evidence="6 9" id="KW-0067">ATP-binding</keyword>
<feature type="binding site" evidence="9">
    <location>
        <position position="87"/>
    </location>
    <ligand>
        <name>ATP</name>
        <dbReference type="ChEBI" id="CHEBI:30616"/>
    </ligand>
</feature>
<gene>
    <name evidence="11" type="ORF">BU23DRAFT_557367</name>
</gene>
<comment type="catalytic activity">
    <reaction evidence="8">
        <text>L-seryl-[protein] + ATP = O-phospho-L-seryl-[protein] + ADP + H(+)</text>
        <dbReference type="Rhea" id="RHEA:17989"/>
        <dbReference type="Rhea" id="RHEA-COMP:9863"/>
        <dbReference type="Rhea" id="RHEA-COMP:11604"/>
        <dbReference type="ChEBI" id="CHEBI:15378"/>
        <dbReference type="ChEBI" id="CHEBI:29999"/>
        <dbReference type="ChEBI" id="CHEBI:30616"/>
        <dbReference type="ChEBI" id="CHEBI:83421"/>
        <dbReference type="ChEBI" id="CHEBI:456216"/>
        <dbReference type="EC" id="2.7.11.1"/>
    </reaction>
</comment>